<name>A0A7W6JBH8_9HYPH</name>
<dbReference type="EMBL" id="JACIEZ010000025">
    <property type="protein sequence ID" value="MBB4067413.1"/>
    <property type="molecule type" value="Genomic_DNA"/>
</dbReference>
<reference evidence="1 2" key="1">
    <citation type="submission" date="2020-08" db="EMBL/GenBank/DDBJ databases">
        <title>Genomic Encyclopedia of Type Strains, Phase IV (KMG-IV): sequencing the most valuable type-strain genomes for metagenomic binning, comparative biology and taxonomic classification.</title>
        <authorList>
            <person name="Goeker M."/>
        </authorList>
    </citation>
    <scope>NUCLEOTIDE SEQUENCE [LARGE SCALE GENOMIC DNA]</scope>
    <source>
        <strain evidence="1 2">DSM 29853</strain>
    </source>
</reference>
<dbReference type="AlphaFoldDB" id="A0A7W6JBH8"/>
<sequence length="45" mass="4791">MRSEYIKSLLAALAEPNNIESDGWGPVQIGVGAVPAGWEHLFGPL</sequence>
<dbReference type="Proteomes" id="UP000528286">
    <property type="component" value="Unassembled WGS sequence"/>
</dbReference>
<protein>
    <submittedName>
        <fullName evidence="1">Uncharacterized protein</fullName>
    </submittedName>
</protein>
<keyword evidence="2" id="KW-1185">Reference proteome</keyword>
<evidence type="ECO:0000313" key="2">
    <source>
        <dbReference type="Proteomes" id="UP000528286"/>
    </source>
</evidence>
<proteinExistence type="predicted"/>
<accession>A0A7W6JBH8</accession>
<comment type="caution">
    <text evidence="1">The sequence shown here is derived from an EMBL/GenBank/DDBJ whole genome shotgun (WGS) entry which is preliminary data.</text>
</comment>
<evidence type="ECO:0000313" key="1">
    <source>
        <dbReference type="EMBL" id="MBB4067413.1"/>
    </source>
</evidence>
<gene>
    <name evidence="1" type="ORF">GGR23_004646</name>
</gene>
<organism evidence="1 2">
    <name type="scientific">Gellertiella hungarica</name>
    <dbReference type="NCBI Taxonomy" id="1572859"/>
    <lineage>
        <taxon>Bacteria</taxon>
        <taxon>Pseudomonadati</taxon>
        <taxon>Pseudomonadota</taxon>
        <taxon>Alphaproteobacteria</taxon>
        <taxon>Hyphomicrobiales</taxon>
        <taxon>Rhizobiaceae</taxon>
        <taxon>Gellertiella</taxon>
    </lineage>
</organism>